<keyword evidence="7" id="KW-0067">ATP-binding</keyword>
<dbReference type="FunFam" id="1.10.8.710:FF:000004">
    <property type="entry name" value="Dynein axonemal heavy chain 6"/>
    <property type="match status" value="1"/>
</dbReference>
<evidence type="ECO:0000313" key="26">
    <source>
        <dbReference type="EMBL" id="KRX03902.1"/>
    </source>
</evidence>
<feature type="domain" description="Dynein heavy chain linker" evidence="17">
    <location>
        <begin position="909"/>
        <end position="1311"/>
    </location>
</feature>
<dbReference type="PANTHER" id="PTHR22878">
    <property type="entry name" value="DYNEIN HEAVY CHAIN 6, AXONEMAL-LIKE-RELATED"/>
    <property type="match status" value="1"/>
</dbReference>
<dbReference type="FunFam" id="3.20.180.20:FF:000003">
    <property type="entry name" value="Dynein heavy chain 12, axonemal"/>
    <property type="match status" value="1"/>
</dbReference>
<dbReference type="Gene3D" id="1.10.8.1220">
    <property type="match status" value="1"/>
</dbReference>
<evidence type="ECO:0000256" key="13">
    <source>
        <dbReference type="ARBA" id="ARBA00023212"/>
    </source>
</evidence>
<dbReference type="GO" id="GO:0008569">
    <property type="term" value="F:minus-end-directed microtubule motor activity"/>
    <property type="evidence" value="ECO:0007669"/>
    <property type="project" value="InterPro"/>
</dbReference>
<dbReference type="GO" id="GO:0003341">
    <property type="term" value="P:cilium movement"/>
    <property type="evidence" value="ECO:0007669"/>
    <property type="project" value="UniProtKB-ARBA"/>
</dbReference>
<feature type="domain" description="Dynein heavy chain coiled coil stalk" evidence="19">
    <location>
        <begin position="2708"/>
        <end position="3063"/>
    </location>
</feature>
<keyword evidence="4" id="KW-0963">Cytoplasm</keyword>
<gene>
    <name evidence="26" type="ORF">PPERSA_12107</name>
</gene>
<dbReference type="InterPro" id="IPR042222">
    <property type="entry name" value="Dynein_2_N"/>
</dbReference>
<dbReference type="FunFam" id="1.10.8.1220:FF:000001">
    <property type="entry name" value="Dynein axonemal heavy chain 5"/>
    <property type="match status" value="1"/>
</dbReference>
<dbReference type="Gene3D" id="1.10.287.2620">
    <property type="match status" value="1"/>
</dbReference>
<evidence type="ECO:0000256" key="12">
    <source>
        <dbReference type="ARBA" id="ARBA00023175"/>
    </source>
</evidence>
<dbReference type="Gene3D" id="1.10.472.130">
    <property type="match status" value="1"/>
</dbReference>
<dbReference type="Gene3D" id="1.20.1270.280">
    <property type="match status" value="1"/>
</dbReference>
<dbReference type="OrthoDB" id="537704at2759"/>
<evidence type="ECO:0000259" key="23">
    <source>
        <dbReference type="Pfam" id="PF17857"/>
    </source>
</evidence>
<dbReference type="GO" id="GO:0051959">
    <property type="term" value="F:dynein light intermediate chain binding"/>
    <property type="evidence" value="ECO:0007669"/>
    <property type="project" value="InterPro"/>
</dbReference>
<dbReference type="InterPro" id="IPR035706">
    <property type="entry name" value="AAA_9"/>
</dbReference>
<dbReference type="Pfam" id="PF08393">
    <property type="entry name" value="DHC_N2"/>
    <property type="match status" value="1"/>
</dbReference>
<feature type="domain" description="Dynein heavy chain AAA module D4" evidence="20">
    <location>
        <begin position="2433"/>
        <end position="2694"/>
    </location>
</feature>
<keyword evidence="9" id="KW-0243">Dynein</keyword>
<dbReference type="InterPro" id="IPR004273">
    <property type="entry name" value="Dynein_heavy_D6_P-loop"/>
</dbReference>
<dbReference type="FunFam" id="1.20.920.30:FF:000005">
    <property type="entry name" value="Dynein, axonemal, heavy chain 2"/>
    <property type="match status" value="1"/>
</dbReference>
<keyword evidence="11" id="KW-0969">Cilium</keyword>
<dbReference type="GO" id="GO:0016787">
    <property type="term" value="F:hydrolase activity"/>
    <property type="evidence" value="ECO:0007669"/>
    <property type="project" value="UniProtKB-KW"/>
</dbReference>
<dbReference type="InterPro" id="IPR041658">
    <property type="entry name" value="AAA_lid_11"/>
</dbReference>
<comment type="similarity">
    <text evidence="3">Belongs to the dynein heavy chain family.</text>
</comment>
<dbReference type="Gene3D" id="1.20.920.30">
    <property type="match status" value="1"/>
</dbReference>
<evidence type="ECO:0000259" key="17">
    <source>
        <dbReference type="Pfam" id="PF08393"/>
    </source>
</evidence>
<feature type="coiled-coil region" evidence="15">
    <location>
        <begin position="1190"/>
        <end position="1221"/>
    </location>
</feature>
<keyword evidence="6" id="KW-0547">Nucleotide-binding</keyword>
<evidence type="ECO:0000256" key="8">
    <source>
        <dbReference type="ARBA" id="ARBA00022846"/>
    </source>
</evidence>
<dbReference type="InterPro" id="IPR035699">
    <property type="entry name" value="AAA_6"/>
</dbReference>
<dbReference type="OMA" id="HNVAKMV"/>
<evidence type="ECO:0000259" key="22">
    <source>
        <dbReference type="Pfam" id="PF17852"/>
    </source>
</evidence>
<dbReference type="Gene3D" id="1.20.920.20">
    <property type="match status" value="1"/>
</dbReference>
<evidence type="ECO:0000256" key="3">
    <source>
        <dbReference type="ARBA" id="ARBA00008887"/>
    </source>
</evidence>
<evidence type="ECO:0000256" key="1">
    <source>
        <dbReference type="ARBA" id="ARBA00004230"/>
    </source>
</evidence>
<dbReference type="Gene3D" id="3.40.50.300">
    <property type="entry name" value="P-loop containing nucleotide triphosphate hydrolases"/>
    <property type="match status" value="5"/>
</dbReference>
<dbReference type="InterPro" id="IPR026983">
    <property type="entry name" value="DHC"/>
</dbReference>
<evidence type="ECO:0000259" key="25">
    <source>
        <dbReference type="Pfam" id="PF18199"/>
    </source>
</evidence>
<dbReference type="Pfam" id="PF12775">
    <property type="entry name" value="AAA_7"/>
    <property type="match status" value="1"/>
</dbReference>
<dbReference type="Gene3D" id="3.10.490.20">
    <property type="match status" value="1"/>
</dbReference>
<dbReference type="FunFam" id="3.10.490.20:FF:000001">
    <property type="entry name" value="dynein heavy chain 7, axonemal"/>
    <property type="match status" value="1"/>
</dbReference>
<evidence type="ECO:0000256" key="4">
    <source>
        <dbReference type="ARBA" id="ARBA00022490"/>
    </source>
</evidence>
<evidence type="ECO:0000256" key="10">
    <source>
        <dbReference type="ARBA" id="ARBA00023054"/>
    </source>
</evidence>
<dbReference type="Gene3D" id="1.20.140.100">
    <property type="entry name" value="Dynein heavy chain, N-terminal domain 2"/>
    <property type="match status" value="1"/>
</dbReference>
<keyword evidence="13" id="KW-0206">Cytoskeleton</keyword>
<evidence type="ECO:0000313" key="27">
    <source>
        <dbReference type="Proteomes" id="UP000054937"/>
    </source>
</evidence>
<dbReference type="Gene3D" id="1.20.58.1120">
    <property type="match status" value="1"/>
</dbReference>
<dbReference type="Pfam" id="PF12781">
    <property type="entry name" value="AAA_9"/>
    <property type="match status" value="1"/>
</dbReference>
<dbReference type="InterPro" id="IPR041466">
    <property type="entry name" value="Dynein_AAA5_ext"/>
</dbReference>
<feature type="domain" description="Dynein heavy chain AAA 5 extension" evidence="22">
    <location>
        <begin position="1939"/>
        <end position="2065"/>
    </location>
</feature>
<evidence type="ECO:0000259" key="19">
    <source>
        <dbReference type="Pfam" id="PF12777"/>
    </source>
</evidence>
<dbReference type="InterPro" id="IPR043160">
    <property type="entry name" value="Dynein_C_barrel"/>
</dbReference>
<dbReference type="InterPro" id="IPR041589">
    <property type="entry name" value="DNAH3_AAA_lid_1"/>
</dbReference>
<evidence type="ECO:0000256" key="6">
    <source>
        <dbReference type="ARBA" id="ARBA00022741"/>
    </source>
</evidence>
<dbReference type="FunFam" id="3.40.50.300:FF:000063">
    <property type="entry name" value="dynein heavy chain 6, axonemal"/>
    <property type="match status" value="1"/>
</dbReference>
<evidence type="ECO:0000259" key="16">
    <source>
        <dbReference type="Pfam" id="PF03028"/>
    </source>
</evidence>
<dbReference type="Proteomes" id="UP000054937">
    <property type="component" value="Unassembled WGS sequence"/>
</dbReference>
<dbReference type="GO" id="GO:0005874">
    <property type="term" value="C:microtubule"/>
    <property type="evidence" value="ECO:0007669"/>
    <property type="project" value="UniProtKB-KW"/>
</dbReference>
<dbReference type="FunFam" id="1.20.58.1120:FF:000001">
    <property type="entry name" value="dynein heavy chain 2, axonemal"/>
    <property type="match status" value="1"/>
</dbReference>
<evidence type="ECO:0000256" key="7">
    <source>
        <dbReference type="ARBA" id="ARBA00022840"/>
    </source>
</evidence>
<evidence type="ECO:0000256" key="11">
    <source>
        <dbReference type="ARBA" id="ARBA00023069"/>
    </source>
</evidence>
<dbReference type="Pfam" id="PF12774">
    <property type="entry name" value="AAA_6"/>
    <property type="match status" value="1"/>
</dbReference>
<dbReference type="Pfam" id="PF18199">
    <property type="entry name" value="Dynein_C"/>
    <property type="match status" value="1"/>
</dbReference>
<feature type="domain" description="Dynein heavy chain C-terminal" evidence="25">
    <location>
        <begin position="3852"/>
        <end position="4155"/>
    </location>
</feature>
<dbReference type="GO" id="GO:0005524">
    <property type="term" value="F:ATP binding"/>
    <property type="evidence" value="ECO:0007669"/>
    <property type="project" value="UniProtKB-KW"/>
</dbReference>
<dbReference type="Gene3D" id="3.20.180.20">
    <property type="entry name" value="Dynein heavy chain, N-terminal domain 2"/>
    <property type="match status" value="1"/>
</dbReference>
<keyword evidence="5" id="KW-0493">Microtubule</keyword>
<dbReference type="Pfam" id="PF12780">
    <property type="entry name" value="AAA_8"/>
    <property type="match status" value="1"/>
</dbReference>
<dbReference type="SUPFAM" id="SSF52540">
    <property type="entry name" value="P-loop containing nucleoside triphosphate hydrolases"/>
    <property type="match status" value="4"/>
</dbReference>
<dbReference type="InterPro" id="IPR043157">
    <property type="entry name" value="Dynein_AAA1S"/>
</dbReference>
<keyword evidence="14" id="KW-0966">Cell projection</keyword>
<dbReference type="InterPro" id="IPR041228">
    <property type="entry name" value="Dynein_C"/>
</dbReference>
<evidence type="ECO:0000256" key="5">
    <source>
        <dbReference type="ARBA" id="ARBA00022701"/>
    </source>
</evidence>
<organism evidence="26 27">
    <name type="scientific">Pseudocohnilembus persalinus</name>
    <name type="common">Ciliate</name>
    <dbReference type="NCBI Taxonomy" id="266149"/>
    <lineage>
        <taxon>Eukaryota</taxon>
        <taxon>Sar</taxon>
        <taxon>Alveolata</taxon>
        <taxon>Ciliophora</taxon>
        <taxon>Intramacronucleata</taxon>
        <taxon>Oligohymenophorea</taxon>
        <taxon>Scuticociliatia</taxon>
        <taxon>Philasterida</taxon>
        <taxon>Pseudocohnilembidae</taxon>
        <taxon>Pseudocohnilembus</taxon>
    </lineage>
</organism>
<dbReference type="InterPro" id="IPR027417">
    <property type="entry name" value="P-loop_NTPase"/>
</dbReference>
<feature type="domain" description="Dynein heavy chain ATP-binding dynein motor region" evidence="21">
    <location>
        <begin position="3091"/>
        <end position="3316"/>
    </location>
</feature>
<accession>A0A0V0QNR0</accession>
<feature type="coiled-coil region" evidence="15">
    <location>
        <begin position="2947"/>
        <end position="3030"/>
    </location>
</feature>
<name>A0A0V0QNR0_PSEPJ</name>
<dbReference type="PANTHER" id="PTHR22878:SF68">
    <property type="entry name" value="DYNEIN HEAVY CHAIN 6, AXONEMAL-LIKE"/>
    <property type="match status" value="1"/>
</dbReference>
<feature type="coiled-coil region" evidence="15">
    <location>
        <begin position="2706"/>
        <end position="2810"/>
    </location>
</feature>
<protein>
    <submittedName>
        <fullName evidence="26">p-loop containing nucleoside triphosphate hydrolase</fullName>
    </submittedName>
</protein>
<dbReference type="Pfam" id="PF12777">
    <property type="entry name" value="MT"/>
    <property type="match status" value="1"/>
</dbReference>
<dbReference type="FunFam" id="1.10.8.720:FF:000001">
    <property type="entry name" value="dynein heavy chain 7, axonemal"/>
    <property type="match status" value="1"/>
</dbReference>
<dbReference type="InterPro" id="IPR042228">
    <property type="entry name" value="Dynein_linker_3"/>
</dbReference>
<evidence type="ECO:0000259" key="24">
    <source>
        <dbReference type="Pfam" id="PF18198"/>
    </source>
</evidence>
<dbReference type="InParanoid" id="A0A0V0QNR0"/>
<dbReference type="FunFam" id="3.40.50.300:FF:000353">
    <property type="entry name" value="Dynein axonemal heavy chain 1"/>
    <property type="match status" value="1"/>
</dbReference>
<dbReference type="Pfam" id="PF18198">
    <property type="entry name" value="AAA_lid_11"/>
    <property type="match status" value="1"/>
</dbReference>
<evidence type="ECO:0000256" key="9">
    <source>
        <dbReference type="ARBA" id="ARBA00023017"/>
    </source>
</evidence>
<keyword evidence="10 15" id="KW-0175">Coiled coil</keyword>
<dbReference type="InterPro" id="IPR024317">
    <property type="entry name" value="Dynein_heavy_chain_D4_dom"/>
</dbReference>
<reference evidence="26 27" key="1">
    <citation type="journal article" date="2015" name="Sci. Rep.">
        <title>Genome of the facultative scuticociliatosis pathogen Pseudocohnilembus persalinus provides insight into its virulence through horizontal gene transfer.</title>
        <authorList>
            <person name="Xiong J."/>
            <person name="Wang G."/>
            <person name="Cheng J."/>
            <person name="Tian M."/>
            <person name="Pan X."/>
            <person name="Warren A."/>
            <person name="Jiang C."/>
            <person name="Yuan D."/>
            <person name="Miao W."/>
        </authorList>
    </citation>
    <scope>NUCLEOTIDE SEQUENCE [LARGE SCALE GENOMIC DNA]</scope>
    <source>
        <strain evidence="26">36N120E</strain>
    </source>
</reference>
<dbReference type="Pfam" id="PF03028">
    <property type="entry name" value="Dynein_heavy"/>
    <property type="match status" value="1"/>
</dbReference>
<dbReference type="FunFam" id="1.20.1270.280:FF:000001">
    <property type="entry name" value="dynein heavy chain 7, axonemal"/>
    <property type="match status" value="1"/>
</dbReference>
<feature type="domain" description="Dynein heavy chain region D6 P-loop" evidence="16">
    <location>
        <begin position="3564"/>
        <end position="3676"/>
    </location>
</feature>
<dbReference type="InterPro" id="IPR013602">
    <property type="entry name" value="Dynein_heavy_linker"/>
</dbReference>
<dbReference type="FunFam" id="1.10.287.2620:FF:000002">
    <property type="entry name" value="Dynein heavy chain 2, axonemal"/>
    <property type="match status" value="1"/>
</dbReference>
<dbReference type="InterPro" id="IPR024743">
    <property type="entry name" value="Dynein_HC_stalk"/>
</dbReference>
<evidence type="ECO:0000259" key="18">
    <source>
        <dbReference type="Pfam" id="PF12774"/>
    </source>
</evidence>
<dbReference type="EMBL" id="LDAU01000123">
    <property type="protein sequence ID" value="KRX03902.1"/>
    <property type="molecule type" value="Genomic_DNA"/>
</dbReference>
<dbReference type="Pfam" id="PF17857">
    <property type="entry name" value="AAA_lid_1"/>
    <property type="match status" value="1"/>
</dbReference>
<dbReference type="GO" id="GO:0005858">
    <property type="term" value="C:axonemal dynein complex"/>
    <property type="evidence" value="ECO:0007669"/>
    <property type="project" value="UniProtKB-ARBA"/>
</dbReference>
<feature type="domain" description="Dynein heavy chain 3 AAA+ lid" evidence="23">
    <location>
        <begin position="2282"/>
        <end position="2369"/>
    </location>
</feature>
<evidence type="ECO:0000256" key="15">
    <source>
        <dbReference type="SAM" id="Coils"/>
    </source>
</evidence>
<dbReference type="Pfam" id="PF17852">
    <property type="entry name" value="Dynein_AAA_lid"/>
    <property type="match status" value="1"/>
</dbReference>
<dbReference type="GO" id="GO:0031514">
    <property type="term" value="C:motile cilium"/>
    <property type="evidence" value="ECO:0007669"/>
    <property type="project" value="UniProtKB-SubCell"/>
</dbReference>
<keyword evidence="26" id="KW-0378">Hydrolase</keyword>
<dbReference type="GO" id="GO:0045505">
    <property type="term" value="F:dynein intermediate chain binding"/>
    <property type="evidence" value="ECO:0007669"/>
    <property type="project" value="InterPro"/>
</dbReference>
<evidence type="ECO:0000259" key="20">
    <source>
        <dbReference type="Pfam" id="PF12780"/>
    </source>
</evidence>
<dbReference type="Gene3D" id="1.10.8.720">
    <property type="entry name" value="Region D6 of dynein motor"/>
    <property type="match status" value="1"/>
</dbReference>
<evidence type="ECO:0000256" key="14">
    <source>
        <dbReference type="ARBA" id="ARBA00023273"/>
    </source>
</evidence>
<feature type="domain" description="Dynein heavy chain hydrolytic ATP-binding dynein motor region" evidence="18">
    <location>
        <begin position="1445"/>
        <end position="1771"/>
    </location>
</feature>
<comment type="caution">
    <text evidence="26">The sequence shown here is derived from an EMBL/GenBank/DDBJ whole genome shotgun (WGS) entry which is preliminary data.</text>
</comment>
<sequence length="4159" mass="481945">MSQSFILNKQRGIYSEIINPDNSVLLQDSFSQNNNEGSFILTQTKKQRIPKAKKLNQGQNGLNSSFNRVHKKTKNQVPNKTLQIIHENQVDFRNTVDPKVLEPYEPIPDRVPRQVAIDRKKKEFASYDIEDLIMSQPYIDFRNKEQQSAWLPLELFDDTDYDDYSNIDWIKKQLDEDGKKRILTGKALFQEDDCDPFWRIYICLDAEDPKKYIERVANAFKERIHADTIIKYNYYIDNMPREDLAELDTEQQKRLTNLVQSKNLSSDVTSLLQEVNEDYKRTMNKIIFDKFLQTDQTDEELEEQFQMLPNLNFPEDFFDKKEEVKEFGMMKLQRYEGAKLVWMYHYDEPHEEPPKDLTQTFKEFCFSSLYIKEEVITALQEIKMECDQVLDMNIFQLDLQPGMVLDQFKHIQESAISQIMYHLKGQWIQDLIKIIKSNFEGVGKGWFNMKETSKITYDFGKLKKFLTLIRLKMQDTVFSLVEKSYHNMSDFILSYIPKKVQVLSPNIIKNDYGSDQKNKPRKVDPLFNIDLIKSPQEDRFLFNILPQNFVLIMIHTLEKGLEEMSKIPDLEPKILADLHKANKNEAYIKAPMKPREKPMDPDPNERPKKYPDENKWIWDLIEHIRDRLNDAIKPLDEYLGVFDEFKNVLLLSPEEYVHNLEQDEENPLEIEQIQELILDSQEKEKKLKEEIPDSVHVSFFSVQTSQIREYLCDKYYSLSKILIELIAKKARQQTQAIFNQFQFIQNKIKETPEDIESLTELKEYMANIPQEMEKMKIEMNKCFGIFTILEQFNYKFSKEDIDRRWNVFGSPSEVLDLIDKRVKELDKNKNKFQEEMKIQQEELKESIDNLEQTIQSFHAYQVMEENEEVAAEAENVNSSLQQFLKDARKFNSREALFECEETTNYDKINQMLKDFAPYSNLWLTANKWFKYKEIWLTCPWEELNAVEAEKFVEDASRTIAGVIKYFKNVKNIPGVLAIAETIKQQLDEFKPKVPLMVALRKPGMIDRHWKQISEKLGKQIKPSEEFNFTNALEAGLMEIVDDCVEIGEKAYKEFQIETMLKQMTNKWETINFNIMPYKDVHYIIKGYDEIQVDLDEHIVNTQAMQFSPFKKPFEEQIMEWNNTLKLISDVLEEWAKCQGQWMYLQPIFDSPDIAKQLPAETKKFKTVDATWKYTIGTARQMVNVLKVCTQEGLLERLQEANKNLEIIQKELNNYLEKKREKFARFYFLSNDDLLEILSQTKEPTAVQPHLKKVFENIHEIEFNSEKKILAMMSAEKEKVKFVDAVDPVKKNVEDWMGEVEQMMMKSVRAALLHSVTDYQNQKRTEWVKQHPGQCVLNGSQVIWTQEVEEAIQKDPKTGEGIKEYWEKLQEQLIDLVDLVRTPLKPQEKITLNALIVIDVHAKDVVQKLVQEKINNIQGFEWISQLRYYWTDDDCYVDNVQTHFPYGYEYLGNTLRLVITPLTDKCYITLMGALKLNLGGAPAGPAGTGKTESTKDLAKALAKQCVVFNCSDSMDYIMVGKFFKGLASAGAWCCFDEFNRINIEVLSVIAQQLLILFGEKAKGTPTIEFEGSIIKLLPTFCVFITMNPGYAGRTELPDNLKALFRAVAMMVPDYAMIGEIMLYSFGFKKGRELAKKMVATFKLSSEQLSSQDHYDYGMRAVRSVINAAGLLKAQEPDQDEEKLMLRGLRDVNVPKFLKDDIPLFENIILDLFPGVERPQVQYGKLLDQINEKCQAFNLQPNEPFIAKVLQLYDTIQVRHGLMTVGPTGGGKTKNYQVLSAAMSALKNEGQAKVLCHIMNPKSITMGQLYGQFNEQTHEWSDGILAYKVRECCRDQSSTKHWVIFDGPVDSLWIESMNTVLDDNKKLCLNSGQILTLTPHMTMMFEVEDLFYASPATVSRCGMIYMEPESLGYDCLIQSWFNTIPENILAFGKIKEKLKFMWDNYIEEGLMFLRENLHEPSPTSNNQMVASLYKILDCYFVNYTETEIKKIPNEDLKILEDVIDALFVFSFIWSIGASTDYNGREKFNTWMKNFTKEKAFSYSWPDEGTVYDYEFKIDQKQFISWDEKFKDYQVPNNLGYHEVSIPTTDSTRNSYLMEMMMKNGKHILCTGPTGTGKTQNIMQLLTLTLDENYQYINVMFSAQTSANQTQDSIDSKMDKRRKGVFGPPIGKKAIIFVDDMNMPKKEVYAAQPPIELVRQYLDHAGWYNRKDLQFMKIEDTIILGAMGTPGGGRTFISNRIIRHFNVFGYTQLNQSTISQIFTTLVSHFLKRYSEPIREAIPQFIQAVLNVYNSVNSDLLPTPSKSHYTFNLRDIWKVFQGMVSSTPKQLQDVQNYLKIFYHENMRIFHDRLINEQDREYLKNLLFREIKNFGFEKDQVIDQERIIFGDFMQGREADPRVYQQVQDLGQLLNQMDSFQEDFNSDATFVFGGPKKQMKLVMFLDACEHIARIARIIRQPSGHALLMGVGGSGRQSLSRMATFLNNYKIFQIEVTKNYTNRSWRDDIKKVLMYCGIENKPLTFLITDTQIIRESMMEDINSILNSGDVTGLYQDKETEDIVTACKHECVKRGIPPTKINIFIQYLARVQKNIHMVIAFSPLGSMCTTRLRMFPSLVNNCVIDWFSEWPEEALLGVGKGQLTDYEEELEITGQIETFVDIFKNIHKSVEHESSNFLDQLRRHNYVTPTSYLELLTMFRSIMLEKKKEINIGIKRLRSGLDKLMDANKSVEEMQVQLKDMEPELVKASEETEKMMEVLSKEKAEALETQTVVAKEEAEASKQEQEARTLGAEAEAAVAEANKSLDQTLLQVKQLKKEHLTEIRSLGSPPQGVRVTLGGVVILLLDTIKKKGGDIITTPDPVNIGKKVENHFETAKRYLLNDTAQLMEMLQTFDKNSITPQSIQQLREKILTSEFFNLDVVSRCSYATKFLFLWVQAMYEYYKVYTETAPLRAKLEEMKQIVAEKTEQLAQKMAELEKVNKKIADLQAKFDEKLKQKQELTDKIEECQVKLDRAQKLTNGLSEEKERWGKDIDKLEQKSALIPAHSIISAGMISYIGPFTSQFRQKLEQKWVSDLAAHNLEHDPQISMRAFLGVPVKIQSWNINGLPKDDTSTENGIIIDKGRRWPLMIDPQTQANKFIKNIGKDHAEGIEIMKINDANLMKTMELSVQFGRMVLLENVGTDLDPSLEPILQQQVVKQGSSLSITIGDKTLAYNDKFKLFLTTTLPNPHYPPETFVKVTIINFAITPNGLEEQMLAQIVALENPALEQRKTDIVRKNAADQKQLLKIEDDILKSLSETGDIESILKDESLINQLQTSKKFAAEINQRVKESKVVELDIDKGRESYRPVAYRASILFFCIVDLANIDPMYQYSLQWFINLFVMGVENSTQSPVLEERLKNLNDYFTYSLYENICRSLFEKHKLMFSLMLTVKILEGDNKLDMNEWRYLLTGPSGDVDIAKNPTSYIPENSWSDIYRQLYGANKIPSMQGIEEFFMENPEQFKEIFDSSEAHEVPLPAPWDEKLNEFQKLIFLKTLRPDKLIPAIQNYISNNLGQPFIVVPIFELGKCYKDSTVTTPLVFVLSSGSDPVSDFIKFADEMQMSKRYESISLGQGQGPKAEKIVREASQRGTWVLLQNCHLAQSWMPDLEKLCEELNENMHKDFRLWLTSMPSIHFPISVLQNSIKMTVEPPSGLRQNLLRTYKNMTDEELINCEKPDQFRKLLFGFALFHAIIQDRRKFGPIGWNIPYDFTNEDFDVCKKQLKMLLDEYKDIPYKAINFLGSQINYGGRVTDDKDVRLISVILKTYINRNALRDGYKYSESGHYKSISVGSLEDYIEYINNLPLNPSPEAFGLHDNAQITNAQNETRTLLENILLCQPRSSSSKGKSREEQIEELATFIQEKTPELFDIAKVQKLYPTSYEESLNTVLFQEVIRYNRLIQVMKESLVNLKKGIKGIVVLSEELEKVGNSLFDNQVPTIWAEKGFLSLKPLSSWIIDLNDRINFLSSWIKDGTPKVFWFSGFFFPQAFITGVTQNYARKHVIAIDQLDFDYLVVDDKEYTDITEKPEDGCYIYGMYLEGARWDSRKHQLAQPIPKELFSSVPMMQLIPVQNRQPPTEGIYNCPLYKSVDRRGTLSTTGHSTNFVMFLEFTSKEQEDQWIKAGVAAFLALRY</sequence>
<dbReference type="Gene3D" id="1.10.8.710">
    <property type="match status" value="1"/>
</dbReference>
<evidence type="ECO:0000256" key="2">
    <source>
        <dbReference type="ARBA" id="ARBA00004430"/>
    </source>
</evidence>
<comment type="subcellular location">
    <subcellularLocation>
        <location evidence="1">Cell projection</location>
        <location evidence="1">Cilium</location>
        <location evidence="1">Flagellum</location>
    </subcellularLocation>
    <subcellularLocation>
        <location evidence="2">Cytoplasm</location>
        <location evidence="2">Cytoskeleton</location>
        <location evidence="2">Cilium axoneme</location>
    </subcellularLocation>
</comment>
<dbReference type="FunFam" id="3.40.50.300:FF:001145">
    <property type="entry name" value="Putative dynein heavy chain"/>
    <property type="match status" value="1"/>
</dbReference>
<evidence type="ECO:0000259" key="21">
    <source>
        <dbReference type="Pfam" id="PF12781"/>
    </source>
</evidence>
<dbReference type="FunFam" id="3.40.50.300:FF:002141">
    <property type="entry name" value="Dynein heavy chain"/>
    <property type="match status" value="1"/>
</dbReference>
<dbReference type="InterPro" id="IPR042219">
    <property type="entry name" value="AAA_lid_11_sf"/>
</dbReference>
<feature type="domain" description="Dynein heavy chain AAA lid" evidence="24">
    <location>
        <begin position="3708"/>
        <end position="3846"/>
    </location>
</feature>
<proteinExistence type="inferred from homology"/>
<keyword evidence="27" id="KW-1185">Reference proteome</keyword>
<dbReference type="FunFam" id="1.20.920.20:FF:000013">
    <property type="entry name" value="Dynein Heavy Chain"/>
    <property type="match status" value="1"/>
</dbReference>
<feature type="coiled-coil region" evidence="15">
    <location>
        <begin position="815"/>
        <end position="856"/>
    </location>
</feature>
<dbReference type="FunFam" id="3.40.50.300:FF:000362">
    <property type="entry name" value="Dynein, axonemal, heavy chain 6"/>
    <property type="match status" value="1"/>
</dbReference>
<dbReference type="Gene3D" id="6.10.140.1060">
    <property type="match status" value="1"/>
</dbReference>
<keyword evidence="8" id="KW-0282">Flagellum</keyword>
<dbReference type="FunFam" id="1.20.140.100:FF:000004">
    <property type="entry name" value="Dynein axonemal heavy chain 6"/>
    <property type="match status" value="1"/>
</dbReference>
<keyword evidence="12" id="KW-0505">Motor protein</keyword>